<evidence type="ECO:0000256" key="2">
    <source>
        <dbReference type="ARBA" id="ARBA00022475"/>
    </source>
</evidence>
<protein>
    <submittedName>
        <fullName evidence="7">Lysine transporter LysE</fullName>
    </submittedName>
</protein>
<dbReference type="Pfam" id="PF01810">
    <property type="entry name" value="LysE"/>
    <property type="match status" value="1"/>
</dbReference>
<feature type="transmembrane region" description="Helical" evidence="6">
    <location>
        <begin position="114"/>
        <end position="139"/>
    </location>
</feature>
<accession>A0ABQ1M8G0</accession>
<evidence type="ECO:0000256" key="4">
    <source>
        <dbReference type="ARBA" id="ARBA00022989"/>
    </source>
</evidence>
<feature type="transmembrane region" description="Helical" evidence="6">
    <location>
        <begin position="41"/>
        <end position="62"/>
    </location>
</feature>
<comment type="caution">
    <text evidence="7">The sequence shown here is derived from an EMBL/GenBank/DDBJ whole genome shotgun (WGS) entry which is preliminary data.</text>
</comment>
<dbReference type="PANTHER" id="PTHR30086">
    <property type="entry name" value="ARGININE EXPORTER PROTEIN ARGO"/>
    <property type="match status" value="1"/>
</dbReference>
<comment type="subcellular location">
    <subcellularLocation>
        <location evidence="1">Cell membrane</location>
        <topology evidence="1">Multi-pass membrane protein</topology>
    </subcellularLocation>
</comment>
<dbReference type="PANTHER" id="PTHR30086:SF20">
    <property type="entry name" value="ARGININE EXPORTER PROTEIN ARGO-RELATED"/>
    <property type="match status" value="1"/>
</dbReference>
<keyword evidence="4 6" id="KW-1133">Transmembrane helix</keyword>
<proteinExistence type="predicted"/>
<evidence type="ECO:0000313" key="8">
    <source>
        <dbReference type="Proteomes" id="UP000635885"/>
    </source>
</evidence>
<feature type="transmembrane region" description="Helical" evidence="6">
    <location>
        <begin position="6"/>
        <end position="29"/>
    </location>
</feature>
<evidence type="ECO:0000313" key="7">
    <source>
        <dbReference type="EMBL" id="GGC36463.1"/>
    </source>
</evidence>
<keyword evidence="5 6" id="KW-0472">Membrane</keyword>
<dbReference type="RefSeq" id="WP_262916527.1">
    <property type="nucleotide sequence ID" value="NZ_BMFD01000004.1"/>
</dbReference>
<organism evidence="7 8">
    <name type="scientific">Belliella aquatica</name>
    <dbReference type="NCBI Taxonomy" id="1323734"/>
    <lineage>
        <taxon>Bacteria</taxon>
        <taxon>Pseudomonadati</taxon>
        <taxon>Bacteroidota</taxon>
        <taxon>Cytophagia</taxon>
        <taxon>Cytophagales</taxon>
        <taxon>Cyclobacteriaceae</taxon>
        <taxon>Belliella</taxon>
    </lineage>
</organism>
<feature type="transmembrane region" description="Helical" evidence="6">
    <location>
        <begin position="151"/>
        <end position="170"/>
    </location>
</feature>
<keyword evidence="3 6" id="KW-0812">Transmembrane</keyword>
<feature type="transmembrane region" description="Helical" evidence="6">
    <location>
        <begin position="74"/>
        <end position="93"/>
    </location>
</feature>
<sequence length="215" mass="23803">MMINQALLEGISMGLLLSAMIGPVFFTLIQNSIQSGFRNTAILAFGILTSDLIYVLITYFSVSIFAQNPYFEVILGYLGAAVLIGFGIVTFFKKGGSRPNSAGFQILKPKKRTAFMKGFSINGINPFVLLFWISIAGVVNLKDSFSSSDVFLYYFGILFVVFGIDLLKAFVAKQLKPFVTPKFMVNMNRVVAIILVFFGARLIAFAYEKQMLLMG</sequence>
<gene>
    <name evidence="7" type="ORF">GCM10010993_14150</name>
</gene>
<evidence type="ECO:0000256" key="3">
    <source>
        <dbReference type="ARBA" id="ARBA00022692"/>
    </source>
</evidence>
<dbReference type="EMBL" id="BMFD01000004">
    <property type="protein sequence ID" value="GGC36463.1"/>
    <property type="molecule type" value="Genomic_DNA"/>
</dbReference>
<evidence type="ECO:0000256" key="5">
    <source>
        <dbReference type="ARBA" id="ARBA00023136"/>
    </source>
</evidence>
<reference evidence="8" key="1">
    <citation type="journal article" date="2019" name="Int. J. Syst. Evol. Microbiol.">
        <title>The Global Catalogue of Microorganisms (GCM) 10K type strain sequencing project: providing services to taxonomists for standard genome sequencing and annotation.</title>
        <authorList>
            <consortium name="The Broad Institute Genomics Platform"/>
            <consortium name="The Broad Institute Genome Sequencing Center for Infectious Disease"/>
            <person name="Wu L."/>
            <person name="Ma J."/>
        </authorList>
    </citation>
    <scope>NUCLEOTIDE SEQUENCE [LARGE SCALE GENOMIC DNA]</scope>
    <source>
        <strain evidence="8">CGMCC 1.12479</strain>
    </source>
</reference>
<keyword evidence="2" id="KW-1003">Cell membrane</keyword>
<feature type="transmembrane region" description="Helical" evidence="6">
    <location>
        <begin position="190"/>
        <end position="207"/>
    </location>
</feature>
<dbReference type="InterPro" id="IPR001123">
    <property type="entry name" value="LeuE-type"/>
</dbReference>
<keyword evidence="8" id="KW-1185">Reference proteome</keyword>
<evidence type="ECO:0000256" key="1">
    <source>
        <dbReference type="ARBA" id="ARBA00004651"/>
    </source>
</evidence>
<evidence type="ECO:0000256" key="6">
    <source>
        <dbReference type="SAM" id="Phobius"/>
    </source>
</evidence>
<dbReference type="Proteomes" id="UP000635885">
    <property type="component" value="Unassembled WGS sequence"/>
</dbReference>
<name>A0ABQ1M8G0_9BACT</name>